<dbReference type="KEGG" id="pbi:103048207"/>
<feature type="transmembrane region" description="Helical" evidence="9">
    <location>
        <begin position="143"/>
        <end position="160"/>
    </location>
</feature>
<feature type="transmembrane region" description="Helical" evidence="9">
    <location>
        <begin position="200"/>
        <end position="224"/>
    </location>
</feature>
<feature type="transmembrane region" description="Helical" evidence="9">
    <location>
        <begin position="102"/>
        <end position="123"/>
    </location>
</feature>
<dbReference type="Gene3D" id="1.20.1070.10">
    <property type="entry name" value="Rhodopsin 7-helix transmembrane proteins"/>
    <property type="match status" value="1"/>
</dbReference>
<dbReference type="AlphaFoldDB" id="A0A9F2RDA0"/>
<feature type="transmembrane region" description="Helical" evidence="9">
    <location>
        <begin position="244"/>
        <end position="264"/>
    </location>
</feature>
<dbReference type="GO" id="GO:0004984">
    <property type="term" value="F:olfactory receptor activity"/>
    <property type="evidence" value="ECO:0007669"/>
    <property type="project" value="InterPro"/>
</dbReference>
<keyword evidence="3" id="KW-0716">Sensory transduction</keyword>
<comment type="subcellular location">
    <subcellularLocation>
        <location evidence="2">Membrane</location>
        <topology evidence="2">Multi-pass membrane protein</topology>
    </subcellularLocation>
</comment>
<dbReference type="InterPro" id="IPR000725">
    <property type="entry name" value="Olfact_rcpt"/>
</dbReference>
<dbReference type="InterPro" id="IPR017452">
    <property type="entry name" value="GPCR_Rhodpsn_7TM"/>
</dbReference>
<keyword evidence="8" id="KW-0807">Transducer</keyword>
<dbReference type="Pfam" id="PF13853">
    <property type="entry name" value="7tm_4"/>
    <property type="match status" value="1"/>
</dbReference>
<reference evidence="12" key="1">
    <citation type="submission" date="2025-08" db="UniProtKB">
        <authorList>
            <consortium name="RefSeq"/>
        </authorList>
    </citation>
    <scope>IDENTIFICATION</scope>
    <source>
        <tissue evidence="12">Liver</tissue>
    </source>
</reference>
<dbReference type="OMA" id="YKTHVIS"/>
<dbReference type="PROSITE" id="PS50262">
    <property type="entry name" value="G_PROTEIN_RECEP_F1_2"/>
    <property type="match status" value="1"/>
</dbReference>
<evidence type="ECO:0000256" key="5">
    <source>
        <dbReference type="ARBA" id="ARBA00022725"/>
    </source>
</evidence>
<comment type="function">
    <text evidence="1">Odorant receptor.</text>
</comment>
<dbReference type="PANTHER" id="PTHR26450">
    <property type="entry name" value="OLFACTORY RECEPTOR 56B1-RELATED"/>
    <property type="match status" value="1"/>
</dbReference>
<dbReference type="GO" id="GO:0004930">
    <property type="term" value="F:G protein-coupled receptor activity"/>
    <property type="evidence" value="ECO:0007669"/>
    <property type="project" value="InterPro"/>
</dbReference>
<dbReference type="RefSeq" id="XP_007444128.1">
    <property type="nucleotide sequence ID" value="XM_007444066.2"/>
</dbReference>
<dbReference type="OrthoDB" id="10254436at2759"/>
<keyword evidence="11" id="KW-1185">Reference proteome</keyword>
<evidence type="ECO:0000259" key="10">
    <source>
        <dbReference type="PROSITE" id="PS50262"/>
    </source>
</evidence>
<dbReference type="SMART" id="SM01381">
    <property type="entry name" value="7TM_GPCR_Srsx"/>
    <property type="match status" value="1"/>
</dbReference>
<organism evidence="11 12">
    <name type="scientific">Python bivittatus</name>
    <name type="common">Burmese python</name>
    <name type="synonym">Python molurus bivittatus</name>
    <dbReference type="NCBI Taxonomy" id="176946"/>
    <lineage>
        <taxon>Eukaryota</taxon>
        <taxon>Metazoa</taxon>
        <taxon>Chordata</taxon>
        <taxon>Craniata</taxon>
        <taxon>Vertebrata</taxon>
        <taxon>Euteleostomi</taxon>
        <taxon>Lepidosauria</taxon>
        <taxon>Squamata</taxon>
        <taxon>Bifurcata</taxon>
        <taxon>Unidentata</taxon>
        <taxon>Episquamata</taxon>
        <taxon>Toxicofera</taxon>
        <taxon>Serpentes</taxon>
        <taxon>Henophidia</taxon>
        <taxon>Pythonidae</taxon>
        <taxon>Python</taxon>
    </lineage>
</organism>
<dbReference type="Proteomes" id="UP000695026">
    <property type="component" value="Unplaced"/>
</dbReference>
<sequence length="321" mass="35778">MTPAFYNACLSPSTFFLTGIPQLEAVHAWLSLPFGSLYIMAVLGNCTILFLIKAEPGLHQPMYLFLSMLAVTDLVLSSSTLPKLLAIFWFDHKEIGFHSCLLQMFVIHSFATVESGIFLAMAYDRYVAICAPLRHRAILTHSAVVKIGATALLRGFLYISPLPLLARRLTRYHTNIIAHSYCEHMAVAMLSCEDTSISNIYGMVIGFLILIIDSLGIGVSYVLILRAVMNLDTAEARLKSFSTCSSHICAILAFYVPIAVSSLIHRFGHQVSPPAHILLANFYLIFPPVLNPIVYTARSKEMQRKLANTLSWARRQARRLL</sequence>
<dbReference type="GeneID" id="103048207"/>
<dbReference type="GO" id="GO:0005886">
    <property type="term" value="C:plasma membrane"/>
    <property type="evidence" value="ECO:0007669"/>
    <property type="project" value="TreeGrafter"/>
</dbReference>
<name>A0A9F2RDA0_PYTBI</name>
<dbReference type="SUPFAM" id="SSF81321">
    <property type="entry name" value="Family A G protein-coupled receptor-like"/>
    <property type="match status" value="1"/>
</dbReference>
<evidence type="ECO:0000256" key="2">
    <source>
        <dbReference type="ARBA" id="ARBA00004141"/>
    </source>
</evidence>
<evidence type="ECO:0000256" key="7">
    <source>
        <dbReference type="ARBA" id="ARBA00023136"/>
    </source>
</evidence>
<evidence type="ECO:0000313" key="11">
    <source>
        <dbReference type="Proteomes" id="UP000695026"/>
    </source>
</evidence>
<keyword evidence="7 9" id="KW-0472">Membrane</keyword>
<keyword evidence="5" id="KW-0552">Olfaction</keyword>
<feature type="domain" description="G-protein coupled receptors family 1 profile" evidence="10">
    <location>
        <begin position="44"/>
        <end position="295"/>
    </location>
</feature>
<evidence type="ECO:0000256" key="3">
    <source>
        <dbReference type="ARBA" id="ARBA00022606"/>
    </source>
</evidence>
<evidence type="ECO:0000256" key="6">
    <source>
        <dbReference type="ARBA" id="ARBA00022989"/>
    </source>
</evidence>
<gene>
    <name evidence="12" type="primary">LOC103048207</name>
</gene>
<feature type="transmembrane region" description="Helical" evidence="9">
    <location>
        <begin position="276"/>
        <end position="295"/>
    </location>
</feature>
<evidence type="ECO:0000313" key="12">
    <source>
        <dbReference type="RefSeq" id="XP_007444128.1"/>
    </source>
</evidence>
<keyword evidence="6 9" id="KW-1133">Transmembrane helix</keyword>
<dbReference type="PRINTS" id="PR00237">
    <property type="entry name" value="GPCRRHODOPSN"/>
</dbReference>
<evidence type="ECO:0000256" key="8">
    <source>
        <dbReference type="ARBA" id="ARBA00023224"/>
    </source>
</evidence>
<feature type="transmembrane region" description="Helical" evidence="9">
    <location>
        <begin position="35"/>
        <end position="52"/>
    </location>
</feature>
<proteinExistence type="predicted"/>
<evidence type="ECO:0000256" key="4">
    <source>
        <dbReference type="ARBA" id="ARBA00022692"/>
    </source>
</evidence>
<keyword evidence="4 9" id="KW-0812">Transmembrane</keyword>
<evidence type="ECO:0000256" key="1">
    <source>
        <dbReference type="ARBA" id="ARBA00002936"/>
    </source>
</evidence>
<dbReference type="PRINTS" id="PR00245">
    <property type="entry name" value="OLFACTORYR"/>
</dbReference>
<dbReference type="InterPro" id="IPR000276">
    <property type="entry name" value="GPCR_Rhodpsn"/>
</dbReference>
<dbReference type="PANTHER" id="PTHR26450:SF160">
    <property type="entry name" value="OLFACTORY RECEPTOR OLFR553"/>
    <property type="match status" value="1"/>
</dbReference>
<dbReference type="FunFam" id="1.20.1070.10:FF:000006">
    <property type="entry name" value="Olfactory receptor"/>
    <property type="match status" value="1"/>
</dbReference>
<dbReference type="InterPro" id="IPR050402">
    <property type="entry name" value="OR51/52/56-like"/>
</dbReference>
<accession>A0A9F2RDA0</accession>
<evidence type="ECO:0000256" key="9">
    <source>
        <dbReference type="SAM" id="Phobius"/>
    </source>
</evidence>
<protein>
    <submittedName>
        <fullName evidence="12">Olfactory receptor 52M1-like</fullName>
    </submittedName>
</protein>
<feature type="transmembrane region" description="Helical" evidence="9">
    <location>
        <begin position="64"/>
        <end position="90"/>
    </location>
</feature>